<evidence type="ECO:0000313" key="2">
    <source>
        <dbReference type="EMBL" id="EEP27262.1"/>
    </source>
</evidence>
<proteinExistence type="predicted"/>
<feature type="transmembrane region" description="Helical" evidence="1">
    <location>
        <begin position="346"/>
        <end position="369"/>
    </location>
</feature>
<organism evidence="2 3">
    <name type="scientific">Shuttleworthella satelles DSM 14600</name>
    <dbReference type="NCBI Taxonomy" id="626523"/>
    <lineage>
        <taxon>Bacteria</taxon>
        <taxon>Bacillati</taxon>
        <taxon>Bacillota</taxon>
        <taxon>Clostridia</taxon>
        <taxon>Lachnospirales</taxon>
        <taxon>Lachnospiraceae</taxon>
        <taxon>Shuttleworthella</taxon>
    </lineage>
</organism>
<dbReference type="AlphaFoldDB" id="C4GE10"/>
<dbReference type="STRING" id="626523.GCWU000342_01956"/>
<accession>C4GE10</accession>
<dbReference type="HOGENOM" id="CLU_031634_1_0_9"/>
<keyword evidence="3" id="KW-1185">Reference proteome</keyword>
<feature type="transmembrane region" description="Helical" evidence="1">
    <location>
        <begin position="461"/>
        <end position="483"/>
    </location>
</feature>
<comment type="caution">
    <text evidence="2">The sequence shown here is derived from an EMBL/GenBank/DDBJ whole genome shotgun (WGS) entry which is preliminary data.</text>
</comment>
<feature type="transmembrane region" description="Helical" evidence="1">
    <location>
        <begin position="390"/>
        <end position="410"/>
    </location>
</feature>
<feature type="transmembrane region" description="Helical" evidence="1">
    <location>
        <begin position="112"/>
        <end position="136"/>
    </location>
</feature>
<feature type="transmembrane region" description="Helical" evidence="1">
    <location>
        <begin position="489"/>
        <end position="506"/>
    </location>
</feature>
<feature type="transmembrane region" description="Helical" evidence="1">
    <location>
        <begin position="304"/>
        <end position="326"/>
    </location>
</feature>
<keyword evidence="1" id="KW-0812">Transmembrane</keyword>
<feature type="transmembrane region" description="Helical" evidence="1">
    <location>
        <begin position="416"/>
        <end position="440"/>
    </location>
</feature>
<name>C4GE10_9FIRM</name>
<feature type="transmembrane region" description="Helical" evidence="1">
    <location>
        <begin position="237"/>
        <end position="257"/>
    </location>
</feature>
<dbReference type="eggNOG" id="COG2898">
    <property type="taxonomic scope" value="Bacteria"/>
</dbReference>
<sequence>MKNTMILAKNQVFNNLLNIGNGEKNKKETLTYTALSLFSVFLLVCLYNLFSIKSIIEMGLNKYAMSYGVSVSFFFVVLATIFKSNSIFFYNKDFEMLSSFPVKKSEVIASKFFLLYLIDIVICESILLPDMILLVVKQYISIKLFLFFLATSIVTPVIPMCVASILAILIEILGNLFKRKNIVNIVLSFLFFIGYFIAISINRDEKNVALEEIVENKLIKIFPLAKLFYIGENLQNGIVLFILISVVIFSLYCFLIMKNYDNIHQYLNRSFQGKSCINLEIKIKKPCRALFEKELRRYLGSSSYVINTSLGVMVLCFTSVASILFGVSNIEKLFGIRSLDLILSQYASLVIASFLVMSCTTSSSISLEGNNLWILQSSPVSVKKIVNSKIAVNILIHFIGYFFAVTMIFLKIKLNVIQMLSILIVPICYSLFISVVGLYINMRYMKLIWSDEISVVKHSTAAILTNLIAIFMVAAPVTMMIFLNLSYQIAMLIICTLMLIVCQKLYRVTLSANLCK</sequence>
<reference evidence="2" key="1">
    <citation type="submission" date="2009-04" db="EMBL/GenBank/DDBJ databases">
        <authorList>
            <person name="Weinstock G."/>
            <person name="Sodergren E."/>
            <person name="Clifton S."/>
            <person name="Fulton L."/>
            <person name="Fulton B."/>
            <person name="Courtney L."/>
            <person name="Fronick C."/>
            <person name="Harrison M."/>
            <person name="Strong C."/>
            <person name="Farmer C."/>
            <person name="Delahaunty K."/>
            <person name="Markovic C."/>
            <person name="Hall O."/>
            <person name="Minx P."/>
            <person name="Tomlinson C."/>
            <person name="Mitreva M."/>
            <person name="Nelson J."/>
            <person name="Hou S."/>
            <person name="Wollam A."/>
            <person name="Pepin K.H."/>
            <person name="Johnson M."/>
            <person name="Bhonagiri V."/>
            <person name="Nash W.E."/>
            <person name="Warren W."/>
            <person name="Chinwalla A."/>
            <person name="Mardis E.R."/>
            <person name="Wilson R.K."/>
        </authorList>
    </citation>
    <scope>NUCLEOTIDE SEQUENCE [LARGE SCALE GENOMIC DNA]</scope>
    <source>
        <strain evidence="2">DSM 14600</strain>
    </source>
</reference>
<gene>
    <name evidence="2" type="ORF">GCWU000342_01956</name>
</gene>
<feature type="transmembrane region" description="Helical" evidence="1">
    <location>
        <begin position="70"/>
        <end position="91"/>
    </location>
</feature>
<feature type="transmembrane region" description="Helical" evidence="1">
    <location>
        <begin position="142"/>
        <end position="170"/>
    </location>
</feature>
<keyword evidence="1" id="KW-0472">Membrane</keyword>
<feature type="transmembrane region" description="Helical" evidence="1">
    <location>
        <begin position="182"/>
        <end position="201"/>
    </location>
</feature>
<evidence type="ECO:0000313" key="3">
    <source>
        <dbReference type="Proteomes" id="UP000003494"/>
    </source>
</evidence>
<protein>
    <submittedName>
        <fullName evidence="2">Uncharacterized protein</fullName>
    </submittedName>
</protein>
<dbReference type="RefSeq" id="WP_006906937.1">
    <property type="nucleotide sequence ID" value="NZ_GG665867.1"/>
</dbReference>
<feature type="transmembrane region" description="Helical" evidence="1">
    <location>
        <begin position="30"/>
        <end position="50"/>
    </location>
</feature>
<dbReference type="EMBL" id="ACIP02000007">
    <property type="protein sequence ID" value="EEP27262.1"/>
    <property type="molecule type" value="Genomic_DNA"/>
</dbReference>
<evidence type="ECO:0000256" key="1">
    <source>
        <dbReference type="SAM" id="Phobius"/>
    </source>
</evidence>
<dbReference type="Proteomes" id="UP000003494">
    <property type="component" value="Unassembled WGS sequence"/>
</dbReference>
<keyword evidence="1" id="KW-1133">Transmembrane helix</keyword>